<feature type="coiled-coil region" evidence="1">
    <location>
        <begin position="774"/>
        <end position="804"/>
    </location>
</feature>
<dbReference type="OrthoDB" id="6065087at2"/>
<keyword evidence="1" id="KW-0175">Coiled coil</keyword>
<name>A0A1K2HTP0_9HYPH</name>
<organism evidence="2 3">
    <name type="scientific">Devosia enhydra</name>
    <dbReference type="NCBI Taxonomy" id="665118"/>
    <lineage>
        <taxon>Bacteria</taxon>
        <taxon>Pseudomonadati</taxon>
        <taxon>Pseudomonadota</taxon>
        <taxon>Alphaproteobacteria</taxon>
        <taxon>Hyphomicrobiales</taxon>
        <taxon>Devosiaceae</taxon>
        <taxon>Devosia</taxon>
    </lineage>
</organism>
<dbReference type="Proteomes" id="UP000183447">
    <property type="component" value="Unassembled WGS sequence"/>
</dbReference>
<keyword evidence="3" id="KW-1185">Reference proteome</keyword>
<dbReference type="STRING" id="665118.SAMN02983003_0617"/>
<evidence type="ECO:0000256" key="1">
    <source>
        <dbReference type="SAM" id="Coils"/>
    </source>
</evidence>
<reference evidence="2 3" key="1">
    <citation type="submission" date="2016-11" db="EMBL/GenBank/DDBJ databases">
        <authorList>
            <person name="Jaros S."/>
            <person name="Januszkiewicz K."/>
            <person name="Wedrychowicz H."/>
        </authorList>
    </citation>
    <scope>NUCLEOTIDE SEQUENCE [LARGE SCALE GENOMIC DNA]</scope>
    <source>
        <strain evidence="2 3">ATCC 23634</strain>
    </source>
</reference>
<proteinExistence type="predicted"/>
<evidence type="ECO:0000313" key="3">
    <source>
        <dbReference type="Proteomes" id="UP000183447"/>
    </source>
</evidence>
<dbReference type="RefSeq" id="WP_072338914.1">
    <property type="nucleotide sequence ID" value="NZ_FPKU01000001.1"/>
</dbReference>
<protein>
    <submittedName>
        <fullName evidence="2">Uncharacterized protein</fullName>
    </submittedName>
</protein>
<sequence length="1426" mass="155641">MTVAYDPLPEDTASNLGFEGAALSELHRAVIRSVPHEDNPHAFGEAVTAAFQRGNILASIWHELTDGDDARKGEEVAGYNPYAALKDQYDTETLGKIKGAISDGDFDGVRSDRQLKAVVDDILYEQDLLGKMEGDVVGAFIGDIFGALADPTTYIPLIGVASKAGMVGRAGLLAFNTALQTTVSEGILQSTQRSRTLEESLMNIGIGAAVGGGLGIFAGALHPRSALNPKNPDLVFKRENLRRDGEITTTSHGARDELSGEEIADLINDADALERVHDRMLGASAGAKALDETSVTIARSEPTGPVGRLVRKAGDLFNSATIKGQVLRAASPVARSVGARIFDPAGIILESNLKFVGNARTATALKSLYSSEFERLANRFETTTRELKMEIGKAVKGISQSDLYLLTQRHLYSTLDDPKVKKLEAKYGEHFAKLDAKAKELSERVHALNDVWTARLQKWGKLQDPMVTADLKAQLVAAREAVKVADKTDVKAVEALRAKRDHIAKLYANEARKPVPLGRDYGHAQLWNRDAVVQNEAGTKAFLHKILAARPEQEWLIANHHMGLAEFDALDDAAKQAIREDWAGDGVVWRIEQAEHQVRAALQADKTAKLDLMDTMRNLRIARRDEMDITLSEARKRRDALHARVEANRTKKALWEKDVRAFIEASTAAKMTTADRTARTEAGIQTAFERTQMQRATKVEVTQQKLDATIEDLLTDPATPVDASGNPRVLDAGDYVRAEKAAAEAPEKLARADATARQDIDNVRVETARQQGKAREAAVGLRQLEREALELEQIAQQLDEAYRKADALHEGVTKARQNLTLALRSAKETRGITAKTAKAAVRELRAAKRKTPLSEVIDEVYDNIARRGVAPHGIMERALEISDRESGRIKERVLSLTRDQRAEAIQQGWLRDDLSLILRMQYDQLASDLSFDEALGIGKGQRFSSWEDVRKTIEYDYSERIAAAKDQAEKNALNQEQKVTLANIEEARARHKGGNFVDDGTSTGWMNWGMEKFTKLNLLRYNSGFTVSSMTDVAAVALRHGNPAALLAKYGKQAAEIMRQSQADDPTHFKSLIAAVELSGAHASAARFGVEDVTTGGLRGYGIGIGAAKKITGAVDKGLEIGTEIGHRIGGLGIWNGGWKVIAGLAMMDNLNTLTRRALIPAGQKGELTALEMADLASLGIGRKEATRIAGFLEKHGETLPNGRFDPHLERWEGGDGAEAARDVELALLRDMNRAITTPDVGDTPRLMSKPLARFLLAFQTFTFTFANQVGYPLAQRLTHFQDKRAITALGMLLGSGMAVMVAKDLINGRDPSERFTSEKIGNTVYELVDRTGMLGYMSPYIDSTLKLTSGITGFGGGSRYARNGWAESLLGINFALGSDVQKAGSAVAGMFSDEPDPDVMRKVMALMPYKMQANLLGRLTGLKDE</sequence>
<dbReference type="EMBL" id="FPKU01000001">
    <property type="protein sequence ID" value="SFZ81654.1"/>
    <property type="molecule type" value="Genomic_DNA"/>
</dbReference>
<gene>
    <name evidence="2" type="ORF">SAMN02983003_0617</name>
</gene>
<evidence type="ECO:0000313" key="2">
    <source>
        <dbReference type="EMBL" id="SFZ81654.1"/>
    </source>
</evidence>
<feature type="coiled-coil region" evidence="1">
    <location>
        <begin position="958"/>
        <end position="990"/>
    </location>
</feature>
<accession>A0A1K2HTP0</accession>